<dbReference type="GO" id="GO:0022857">
    <property type="term" value="F:transmembrane transporter activity"/>
    <property type="evidence" value="ECO:0007669"/>
    <property type="project" value="InterPro"/>
</dbReference>
<feature type="compositionally biased region" description="Pro residues" evidence="2">
    <location>
        <begin position="245"/>
        <end position="269"/>
    </location>
</feature>
<feature type="region of interest" description="Disordered" evidence="2">
    <location>
        <begin position="543"/>
        <end position="576"/>
    </location>
</feature>
<reference evidence="5" key="1">
    <citation type="journal article" date="2014" name="Genome Announc.">
        <title>Genome sequence of the yeast Cyberlindnera fabianii (Hansenula fabianii).</title>
        <authorList>
            <person name="Freel K.C."/>
            <person name="Sarilar V."/>
            <person name="Neuveglise C."/>
            <person name="Devillers H."/>
            <person name="Friedrich A."/>
            <person name="Schacherer J."/>
        </authorList>
    </citation>
    <scope>NUCLEOTIDE SEQUENCE</scope>
    <source>
        <strain evidence="5">YJS4271</strain>
    </source>
</reference>
<accession>A0A061AXD8</accession>
<protein>
    <submittedName>
        <fullName evidence="5">CYFA0S04e01838g1_1</fullName>
    </submittedName>
</protein>
<dbReference type="InterPro" id="IPR051361">
    <property type="entry name" value="ThrE/Ser_Exporter"/>
</dbReference>
<keyword evidence="3" id="KW-0812">Transmembrane</keyword>
<feature type="compositionally biased region" description="Acidic residues" evidence="2">
    <location>
        <begin position="229"/>
        <end position="244"/>
    </location>
</feature>
<feature type="compositionally biased region" description="Polar residues" evidence="2">
    <location>
        <begin position="135"/>
        <end position="148"/>
    </location>
</feature>
<organism evidence="5">
    <name type="scientific">Cyberlindnera fabianii</name>
    <name type="common">Yeast</name>
    <name type="synonym">Hansenula fabianii</name>
    <dbReference type="NCBI Taxonomy" id="36022"/>
    <lineage>
        <taxon>Eukaryota</taxon>
        <taxon>Fungi</taxon>
        <taxon>Dikarya</taxon>
        <taxon>Ascomycota</taxon>
        <taxon>Saccharomycotina</taxon>
        <taxon>Saccharomycetes</taxon>
        <taxon>Phaffomycetales</taxon>
        <taxon>Phaffomycetaceae</taxon>
        <taxon>Cyberlindnera</taxon>
    </lineage>
</organism>
<dbReference type="PANTHER" id="PTHR31082:SF4">
    <property type="entry name" value="PHEROMONE-REGULATED MEMBRANE PROTEIN 10"/>
    <property type="match status" value="1"/>
</dbReference>
<evidence type="ECO:0000313" key="5">
    <source>
        <dbReference type="EMBL" id="CDR40021.1"/>
    </source>
</evidence>
<dbReference type="EMBL" id="LK052889">
    <property type="protein sequence ID" value="CDR40021.1"/>
    <property type="molecule type" value="Genomic_DNA"/>
</dbReference>
<dbReference type="PANTHER" id="PTHR31082">
    <property type="entry name" value="PHEROMONE-REGULATED MEMBRANE PROTEIN 10"/>
    <property type="match status" value="1"/>
</dbReference>
<feature type="compositionally biased region" description="Low complexity" evidence="2">
    <location>
        <begin position="301"/>
        <end position="310"/>
    </location>
</feature>
<feature type="transmembrane region" description="Helical" evidence="3">
    <location>
        <begin position="798"/>
        <end position="819"/>
    </location>
</feature>
<dbReference type="AlphaFoldDB" id="A0A061AXD8"/>
<feature type="transmembrane region" description="Helical" evidence="3">
    <location>
        <begin position="896"/>
        <end position="914"/>
    </location>
</feature>
<feature type="compositionally biased region" description="Basic and acidic residues" evidence="2">
    <location>
        <begin position="170"/>
        <end position="179"/>
    </location>
</feature>
<feature type="compositionally biased region" description="Polar residues" evidence="2">
    <location>
        <begin position="556"/>
        <end position="567"/>
    </location>
</feature>
<feature type="transmembrane region" description="Helical" evidence="3">
    <location>
        <begin position="1001"/>
        <end position="1022"/>
    </location>
</feature>
<name>A0A061AXD8_CYBFA</name>
<feature type="region of interest" description="Disordered" evidence="2">
    <location>
        <begin position="1"/>
        <end position="321"/>
    </location>
</feature>
<feature type="region of interest" description="Disordered" evidence="2">
    <location>
        <begin position="405"/>
        <end position="427"/>
    </location>
</feature>
<comment type="similarity">
    <text evidence="1">Belongs to the ThrE exporter (TC 2.A.79) family.</text>
</comment>
<proteinExistence type="inferred from homology"/>
<feature type="compositionally biased region" description="Polar residues" evidence="2">
    <location>
        <begin position="156"/>
        <end position="169"/>
    </location>
</feature>
<gene>
    <name evidence="5" type="ORF">CYFA0S_04e01838g</name>
</gene>
<dbReference type="VEuPathDB" id="FungiDB:BON22_2342"/>
<feature type="compositionally biased region" description="Low complexity" evidence="2">
    <location>
        <begin position="29"/>
        <end position="47"/>
    </location>
</feature>
<feature type="compositionally biased region" description="Polar residues" evidence="2">
    <location>
        <begin position="7"/>
        <end position="28"/>
    </location>
</feature>
<feature type="transmembrane region" description="Helical" evidence="3">
    <location>
        <begin position="872"/>
        <end position="889"/>
    </location>
</feature>
<evidence type="ECO:0000256" key="3">
    <source>
        <dbReference type="SAM" id="Phobius"/>
    </source>
</evidence>
<feature type="transmembrane region" description="Helical" evidence="3">
    <location>
        <begin position="831"/>
        <end position="852"/>
    </location>
</feature>
<dbReference type="OrthoDB" id="413008at2759"/>
<feature type="transmembrane region" description="Helical" evidence="3">
    <location>
        <begin position="733"/>
        <end position="758"/>
    </location>
</feature>
<dbReference type="PhylomeDB" id="A0A061AXD8"/>
<evidence type="ECO:0000256" key="2">
    <source>
        <dbReference type="SAM" id="MobiDB-lite"/>
    </source>
</evidence>
<evidence type="ECO:0000256" key="1">
    <source>
        <dbReference type="ARBA" id="ARBA00034125"/>
    </source>
</evidence>
<dbReference type="Pfam" id="PF06738">
    <property type="entry name" value="ThrE"/>
    <property type="match status" value="1"/>
</dbReference>
<keyword evidence="3" id="KW-1133">Transmembrane helix</keyword>
<keyword evidence="3" id="KW-0472">Membrane</keyword>
<evidence type="ECO:0000259" key="4">
    <source>
        <dbReference type="Pfam" id="PF06738"/>
    </source>
</evidence>
<feature type="domain" description="Threonine/serine exporter-like N-terminal" evidence="4">
    <location>
        <begin position="610"/>
        <end position="851"/>
    </location>
</feature>
<dbReference type="InterPro" id="IPR010619">
    <property type="entry name" value="ThrE-like_N"/>
</dbReference>
<sequence length="1032" mass="112745">MNPQSPPSEGQQNLTVPPRNMTQSPSLQRPSLARLSATSAAHHSSPSIMTMSKMYQERKQQHPQTQGNSPPVSPPAPKLSPTGGQRFGQANKSKKLQKKVLTSKPDYDYFNPHRSTGHDSSGMTSPSPPSEGHHLSTSKLPSFQTYSGLKSDLDSESPQLKHNKLSSSKIYERRMKQLHEDDEDEDDQAAGINMSEDMLDTDDIDRRYQEKLGNMSKRSGKAEFYQGSSEDDESDVDINSDTEDPPAPSPTPTQRPTPISRPMPVPARPAPAATVSRAPDDMLSTTQTFRFPADKGATAGSSSSSSSSESKPSGDHDLHQKKRNFLHRLAFGDHDDLKEISKDDNLLSRIVNFGGGGMIPNSTIVRQESPKKSDEEAKIENDIPLNELSPEVFKKEAAEILKTHGYAGSSSSSRDHAHSDSTTLDGSKATYYIPNNADWNVSEEPQYADNLDGGDAEYIAPPDKVRGGVLSSLLKLYEQQGYDQSGSKLHSSTITPTGDSNSSFIDARTLTDKLKSYAGYNPDNEAIHRRAESFIDLRKFKPTEGTGYKQAPPRPASTTNLPSFNRTQKPRPETPKATRVKNNILPKKRKEQARAKITVHIADVLQRQAFILRMCKALMLYGAPTHRLEEYLTMTSRVLEIDGQFIYFPGCMVVSFGDPITRTSEVQLVKCTQGLNLYKLHRIHRIYKQVVHDMVSVDDASVSLEELLAEPATFPPWMCVLLYGFSSSMVTPFAFGGGWVNLPVAFGIGCLVGILQFLIAPRSQLYINVFEVSASIVVSFVGRALGSIEGSGICFASVVQGSLALILPGWLILCGALELQSRNLVAGSVRMFYAIIYSLFLGYGITLGSALYGWIDHGATSETTCSTRLSDWYRFLFVPGFTVGLALINQARLFQLPVIIIIAACGHVVSYFAAKHFYNSTQITAAMASFVIGVLGNLYSRIFKGIAFSAMLPAVFVQIPSGISSADSLLSGVRSANQIVTNTTTSATEQAFETMSVGVTLINVCIGITVGLFVSAIVVYPFGKTSTSIFTL</sequence>
<feature type="transmembrane region" description="Helical" evidence="3">
    <location>
        <begin position="765"/>
        <end position="786"/>
    </location>
</feature>
<feature type="transmembrane region" description="Helical" evidence="3">
    <location>
        <begin position="920"/>
        <end position="939"/>
    </location>
</feature>